<protein>
    <submittedName>
        <fullName evidence="2">Uncharacterized protein</fullName>
    </submittedName>
</protein>
<proteinExistence type="predicted"/>
<feature type="compositionally biased region" description="Low complexity" evidence="1">
    <location>
        <begin position="969"/>
        <end position="981"/>
    </location>
</feature>
<dbReference type="InterPro" id="IPR039715">
    <property type="entry name" value="ZCCHC10"/>
</dbReference>
<accession>A0A182IW21</accession>
<feature type="region of interest" description="Disordered" evidence="1">
    <location>
        <begin position="956"/>
        <end position="981"/>
    </location>
</feature>
<dbReference type="EnsemblMetazoa" id="AATE006572-RA">
    <property type="protein sequence ID" value="AATE006572-PA.1"/>
    <property type="gene ID" value="AATE006572"/>
</dbReference>
<feature type="compositionally biased region" description="Low complexity" evidence="1">
    <location>
        <begin position="742"/>
        <end position="760"/>
    </location>
</feature>
<dbReference type="PANTHER" id="PTHR13491">
    <property type="entry name" value="ZCCHC10 PROTEIN"/>
    <property type="match status" value="1"/>
</dbReference>
<dbReference type="AlphaFoldDB" id="A0A182IW21"/>
<evidence type="ECO:0000313" key="2">
    <source>
        <dbReference type="EnsemblMetazoa" id="AATE006572-PA.1"/>
    </source>
</evidence>
<feature type="region of interest" description="Disordered" evidence="1">
    <location>
        <begin position="736"/>
        <end position="760"/>
    </location>
</feature>
<organism evidence="2">
    <name type="scientific">Anopheles atroparvus</name>
    <name type="common">European mosquito</name>
    <dbReference type="NCBI Taxonomy" id="41427"/>
    <lineage>
        <taxon>Eukaryota</taxon>
        <taxon>Metazoa</taxon>
        <taxon>Ecdysozoa</taxon>
        <taxon>Arthropoda</taxon>
        <taxon>Hexapoda</taxon>
        <taxon>Insecta</taxon>
        <taxon>Pterygota</taxon>
        <taxon>Neoptera</taxon>
        <taxon>Endopterygota</taxon>
        <taxon>Diptera</taxon>
        <taxon>Nematocera</taxon>
        <taxon>Culicoidea</taxon>
        <taxon>Culicidae</taxon>
        <taxon>Anophelinae</taxon>
        <taxon>Anopheles</taxon>
    </lineage>
</organism>
<dbReference type="VEuPathDB" id="VectorBase:AATE006572"/>
<evidence type="ECO:0000256" key="1">
    <source>
        <dbReference type="SAM" id="MobiDB-lite"/>
    </source>
</evidence>
<name>A0A182IW21_ANOAO</name>
<feature type="compositionally biased region" description="Low complexity" evidence="1">
    <location>
        <begin position="819"/>
        <end position="839"/>
    </location>
</feature>
<dbReference type="PANTHER" id="PTHR13491:SF0">
    <property type="entry name" value="ZINC FINGER CCHC DOMAIN-CONTAINING PROTEIN 10"/>
    <property type="match status" value="1"/>
</dbReference>
<feature type="region of interest" description="Disordered" evidence="1">
    <location>
        <begin position="817"/>
        <end position="843"/>
    </location>
</feature>
<reference evidence="2" key="1">
    <citation type="submission" date="2022-08" db="UniProtKB">
        <authorList>
            <consortium name="EnsemblMetazoa"/>
        </authorList>
    </citation>
    <scope>IDENTIFICATION</scope>
    <source>
        <strain evidence="2">EBRO</strain>
    </source>
</reference>
<sequence>MPQRRGQIGGVVQPVRSAAHLGQLVGVEQPPLHGRRVELAVCIASWSMASSSWRLYSIGLVADAGGIPQKSWNRGPMNGSMSARLLAAPAPPAPPSAAATVAADAVAGRFIMALSSSGANWPIWPRYGIHSIWLKAAVVAASMSPASPDASSELIIGFCLAACAESVCLSVSRGLAGVGVTWACDFLLVGAGGVDAAAAAAAAATEVAVTSREDLDLSFTSSSCVCRIVSSCCSEITSMSGSCRMLGNANASGSRSSGRVVSSSGISRAGDASTAFSRSLGTRSGSGTFQAGFPTSSRSWVSGSGSLPDVSISTSRAESLRLLDATLGPLVAAADVVTVAGAPEDSEPPPWPALLPPDVCCSGSILIRFALGSLLVSSWAVIVICPPWLAEPDEDEATDEDESRFASSEQLTVGLADFRHLPKSSGSFCCTVAGGLLVVVVATELLLVLVAVLVVVPADPPPPPLGRLLFATAATAAAACDISASITLDAVELFEELEPDMDFGCRKRSGEGGTAGSPLGWGDCIASELCETGRGEGERLRLRQLRSLGSSSCWHESGDITIGASAGSSFTVDVVVTELLALALPSLSPPPAMATVAPPELACSLASVRSLIVIDSSSSSVLELVVVVVADVAPSRLPPPLLLVATGTSVATGCTDPAAAAADAPVTPAPACFFIADGGSGWGANGFGRRSSTPSQSIPPPSPCSEWCVLVSNRSPVSPSISPASLNDRHLGEVLRDSPSREMMSATGSGSSSTSSSSSSFESSSSAPVIVLSPQLAAAATAAAFSRCSRSSSSSSAEFWPPAWFLLPALLHNPGRWRSPSSSSSSSSYSRTSSSSSSSPLPYCHRRRRLLSNDDGYVLHNAPDPAAATLLAPMLLVTHTSSSSISTTAPSDDGGASAWEERVAAAAAAAAAPANAAASAAVCVCSSSSALPSSLSPDAFVHDAIGRSPASFALTPAELATADDDDDGASSSTSSTSSNSA</sequence>